<dbReference type="EMBL" id="JACXAE010000009">
    <property type="protein sequence ID" value="MBD2770771.1"/>
    <property type="molecule type" value="Genomic_DNA"/>
</dbReference>
<dbReference type="InterPro" id="IPR051465">
    <property type="entry name" value="Cell_Envelope_Struct_Comp"/>
</dbReference>
<dbReference type="InterPro" id="IPR001119">
    <property type="entry name" value="SLH_dom"/>
</dbReference>
<reference evidence="3" key="1">
    <citation type="submission" date="2020-09" db="EMBL/GenBank/DDBJ databases">
        <title>Iningainema tapete sp. nov. (Scytonemataceae, Cyanobacteria) from greenhouses in central Florida (USA) produces two types of nodularin with biosynthetic potential for microcystin-LR and anabaenopeptins.</title>
        <authorList>
            <person name="Berthold D.E."/>
            <person name="Lefler F.W."/>
            <person name="Huang I.-S."/>
            <person name="Abdulla H."/>
            <person name="Zimba P.V."/>
            <person name="Laughinghouse H.D. IV."/>
        </authorList>
    </citation>
    <scope>NUCLEOTIDE SEQUENCE</scope>
    <source>
        <strain evidence="3">BLCCT55</strain>
    </source>
</reference>
<evidence type="ECO:0000259" key="2">
    <source>
        <dbReference type="PROSITE" id="PS51272"/>
    </source>
</evidence>
<organism evidence="3 4">
    <name type="scientific">Iningainema tapete BLCC-T55</name>
    <dbReference type="NCBI Taxonomy" id="2748662"/>
    <lineage>
        <taxon>Bacteria</taxon>
        <taxon>Bacillati</taxon>
        <taxon>Cyanobacteriota</taxon>
        <taxon>Cyanophyceae</taxon>
        <taxon>Nostocales</taxon>
        <taxon>Scytonemataceae</taxon>
        <taxon>Iningainema tapete</taxon>
    </lineage>
</organism>
<feature type="domain" description="SLH" evidence="2">
    <location>
        <begin position="162"/>
        <end position="226"/>
    </location>
</feature>
<feature type="signal peptide" evidence="1">
    <location>
        <begin position="1"/>
        <end position="35"/>
    </location>
</feature>
<dbReference type="RefSeq" id="WP_190825064.1">
    <property type="nucleotide sequence ID" value="NZ_CAWPPI010000009.1"/>
</dbReference>
<dbReference type="Proteomes" id="UP000629098">
    <property type="component" value="Unassembled WGS sequence"/>
</dbReference>
<keyword evidence="1" id="KW-0732">Signal</keyword>
<gene>
    <name evidence="3" type="ORF">ICL16_01185</name>
</gene>
<evidence type="ECO:0000313" key="4">
    <source>
        <dbReference type="Proteomes" id="UP000629098"/>
    </source>
</evidence>
<dbReference type="PROSITE" id="PS51272">
    <property type="entry name" value="SLH"/>
    <property type="match status" value="3"/>
</dbReference>
<dbReference type="InterPro" id="IPR042217">
    <property type="entry name" value="T4SS_VirB10/TrbI"/>
</dbReference>
<accession>A0A8J6XEB5</accession>
<name>A0A8J6XEB5_9CYAN</name>
<keyword evidence="4" id="KW-1185">Reference proteome</keyword>
<comment type="caution">
    <text evidence="3">The sequence shown here is derived from an EMBL/GenBank/DDBJ whole genome shotgun (WGS) entry which is preliminary data.</text>
</comment>
<proteinExistence type="predicted"/>
<dbReference type="PANTHER" id="PTHR43308">
    <property type="entry name" value="OUTER MEMBRANE PROTEIN ALPHA-RELATED"/>
    <property type="match status" value="1"/>
</dbReference>
<dbReference type="Gene3D" id="2.40.128.260">
    <property type="entry name" value="Type IV secretion system, VirB10/TraB/TrbI"/>
    <property type="match status" value="1"/>
</dbReference>
<sequence>MFNHQRWHSGCAALLVLGMTAGTVAPLVTSTPSFAQNFAQASFSDVQSNYWASQFIQALAQRDVIAGFPDGTFRPEEPVTRAQFAAMLRKAFQKAPQRQATRFVDVPSNFWGASAIQEAYTTGFLSGYPGNRFQPNQNIPRQQVLVSLANGLNYTATSNDVLQYYNDASQIADYARSPIAAATEKQIVVNYPNVQSLNPQATATRAQVAAFIYQALVSNNQASAINSPYIVGAREQTPPKPVAVTIPQGTVIPIKYDKAEKILVTKDETAPLTLTVAQNVVTDKGTVVIPAGSQVVGQLKPVKDKGGSQFVAQKLILPSGQEYQLNASSEVITKTETVKKGTSALAIVKNAALGAGAAAAVSAVTGDRAIATEEVLGGAAIGGLVGLFFGKKSVDLIAIDPNTDLQMTIGQSFQVSLK</sequence>
<feature type="domain" description="SLH" evidence="2">
    <location>
        <begin position="103"/>
        <end position="161"/>
    </location>
</feature>
<dbReference type="PANTHER" id="PTHR43308:SF5">
    <property type="entry name" value="S-LAYER PROTEIN _ PEPTIDOGLYCAN ENDO-BETA-N-ACETYLGLUCOSAMINIDASE"/>
    <property type="match status" value="1"/>
</dbReference>
<dbReference type="Pfam" id="PF00395">
    <property type="entry name" value="SLH"/>
    <property type="match status" value="3"/>
</dbReference>
<evidence type="ECO:0000256" key="1">
    <source>
        <dbReference type="SAM" id="SignalP"/>
    </source>
</evidence>
<dbReference type="AlphaFoldDB" id="A0A8J6XEB5"/>
<feature type="domain" description="SLH" evidence="2">
    <location>
        <begin position="39"/>
        <end position="102"/>
    </location>
</feature>
<feature type="chain" id="PRO_5035186388" evidence="1">
    <location>
        <begin position="36"/>
        <end position="418"/>
    </location>
</feature>
<protein>
    <submittedName>
        <fullName evidence="3">S-layer homology domain-containing protein</fullName>
    </submittedName>
</protein>
<evidence type="ECO:0000313" key="3">
    <source>
        <dbReference type="EMBL" id="MBD2770771.1"/>
    </source>
</evidence>